<feature type="domain" description="Integrase core" evidence="1">
    <location>
        <begin position="170"/>
        <end position="295"/>
    </location>
</feature>
<evidence type="ECO:0000259" key="1">
    <source>
        <dbReference type="Pfam" id="PF24764"/>
    </source>
</evidence>
<dbReference type="PANTHER" id="PTHR46791:SF11">
    <property type="entry name" value="INTEGRASE CATALYTIC DOMAIN-CONTAINING PROTEIN"/>
    <property type="match status" value="1"/>
</dbReference>
<gene>
    <name evidence="2" type="ORF">IRJ41_018868</name>
</gene>
<comment type="caution">
    <text evidence="2">The sequence shown here is derived from an EMBL/GenBank/DDBJ whole genome shotgun (WGS) entry which is preliminary data.</text>
</comment>
<name>A0A9W7WAY2_TRIRA</name>
<dbReference type="EMBL" id="JAFHDT010000025">
    <property type="protein sequence ID" value="KAI7791418.1"/>
    <property type="molecule type" value="Genomic_DNA"/>
</dbReference>
<proteinExistence type="predicted"/>
<dbReference type="Proteomes" id="UP001059041">
    <property type="component" value="Linkage Group LG25"/>
</dbReference>
<evidence type="ECO:0000313" key="3">
    <source>
        <dbReference type="Proteomes" id="UP001059041"/>
    </source>
</evidence>
<keyword evidence="3" id="KW-1185">Reference proteome</keyword>
<sequence length="370" mass="42063">MTAQQPSAHSSSQGQLMTHLLERLRSRISAVLDGHQLDLDYFQYVVNQEVFILSSASTICDVPNYILDTLMDLQRKIHSALSQEMVPVLTRECSGGRGRPKFIVSEEMLSRLIEMSLPVSCIANILGVQHHHIRWYRWVLTKDHVLGTSNKQPFKHCPIILSAVCAKAWLAFKVRADEGVENLAIAETMFHVKGTGRGSFISGKSVHNQRIERLWRDVWVSVTQLYYEILHSLEEDGLLDLSDSLHVFCAHYVFLPRLERDLHTFSEGWDNHPLQSESGLTPNQLWIMGHMHNSSGDDEENSQNLQLFGTDWETFDCVTDDDVGVQVPEIECPLTPALMETVKSTFNPLATSDCYGRDIYISLVQYFESL</sequence>
<protein>
    <recommendedName>
        <fullName evidence="1">Integrase core domain-containing protein</fullName>
    </recommendedName>
</protein>
<evidence type="ECO:0000313" key="2">
    <source>
        <dbReference type="EMBL" id="KAI7791418.1"/>
    </source>
</evidence>
<dbReference type="PANTHER" id="PTHR46791">
    <property type="entry name" value="EXPRESSED PROTEIN"/>
    <property type="match status" value="1"/>
</dbReference>
<dbReference type="InterPro" id="IPR058913">
    <property type="entry name" value="Integrase_dom_put"/>
</dbReference>
<reference evidence="2" key="1">
    <citation type="submission" date="2021-02" db="EMBL/GenBank/DDBJ databases">
        <title>Comparative genomics reveals that relaxation of natural selection precedes convergent phenotypic evolution of cavefish.</title>
        <authorList>
            <person name="Peng Z."/>
        </authorList>
    </citation>
    <scope>NUCLEOTIDE SEQUENCE</scope>
    <source>
        <tissue evidence="2">Muscle</tissue>
    </source>
</reference>
<accession>A0A9W7WAY2</accession>
<organism evidence="2 3">
    <name type="scientific">Triplophysa rosa</name>
    <name type="common">Cave loach</name>
    <dbReference type="NCBI Taxonomy" id="992332"/>
    <lineage>
        <taxon>Eukaryota</taxon>
        <taxon>Metazoa</taxon>
        <taxon>Chordata</taxon>
        <taxon>Craniata</taxon>
        <taxon>Vertebrata</taxon>
        <taxon>Euteleostomi</taxon>
        <taxon>Actinopterygii</taxon>
        <taxon>Neopterygii</taxon>
        <taxon>Teleostei</taxon>
        <taxon>Ostariophysi</taxon>
        <taxon>Cypriniformes</taxon>
        <taxon>Nemacheilidae</taxon>
        <taxon>Triplophysa</taxon>
    </lineage>
</organism>
<dbReference type="AlphaFoldDB" id="A0A9W7WAY2"/>
<dbReference type="Pfam" id="PF24764">
    <property type="entry name" value="rva_4"/>
    <property type="match status" value="1"/>
</dbReference>